<evidence type="ECO:0000256" key="3">
    <source>
        <dbReference type="ARBA" id="ARBA00023163"/>
    </source>
</evidence>
<dbReference type="Proteomes" id="UP000460650">
    <property type="component" value="Unassembled WGS sequence"/>
</dbReference>
<dbReference type="PROSITE" id="PS01124">
    <property type="entry name" value="HTH_ARAC_FAMILY_2"/>
    <property type="match status" value="1"/>
</dbReference>
<dbReference type="EMBL" id="WBVY01000002">
    <property type="protein sequence ID" value="KAB2658094.1"/>
    <property type="molecule type" value="Genomic_DNA"/>
</dbReference>
<dbReference type="PANTHER" id="PTHR46796">
    <property type="entry name" value="HTH-TYPE TRANSCRIPTIONAL ACTIVATOR RHAS-RELATED"/>
    <property type="match status" value="1"/>
</dbReference>
<dbReference type="PANTHER" id="PTHR46796:SF6">
    <property type="entry name" value="ARAC SUBFAMILY"/>
    <property type="match status" value="1"/>
</dbReference>
<accession>A0A7V8B397</accession>
<evidence type="ECO:0000256" key="1">
    <source>
        <dbReference type="ARBA" id="ARBA00023015"/>
    </source>
</evidence>
<dbReference type="Pfam" id="PF14525">
    <property type="entry name" value="AraC_binding_2"/>
    <property type="match status" value="1"/>
</dbReference>
<dbReference type="InterPro" id="IPR035418">
    <property type="entry name" value="AraC-bd_2"/>
</dbReference>
<dbReference type="InterPro" id="IPR018060">
    <property type="entry name" value="HTH_AraC"/>
</dbReference>
<dbReference type="SUPFAM" id="SSF46689">
    <property type="entry name" value="Homeodomain-like"/>
    <property type="match status" value="1"/>
</dbReference>
<dbReference type="InterPro" id="IPR050204">
    <property type="entry name" value="AraC_XylS_family_regulators"/>
</dbReference>
<keyword evidence="2" id="KW-0238">DNA-binding</keyword>
<evidence type="ECO:0000313" key="6">
    <source>
        <dbReference type="Proteomes" id="UP000460650"/>
    </source>
</evidence>
<dbReference type="GO" id="GO:0003700">
    <property type="term" value="F:DNA-binding transcription factor activity"/>
    <property type="evidence" value="ECO:0007669"/>
    <property type="project" value="InterPro"/>
</dbReference>
<evidence type="ECO:0000256" key="2">
    <source>
        <dbReference type="ARBA" id="ARBA00023125"/>
    </source>
</evidence>
<dbReference type="Pfam" id="PF12833">
    <property type="entry name" value="HTH_18"/>
    <property type="match status" value="1"/>
</dbReference>
<dbReference type="GO" id="GO:0043565">
    <property type="term" value="F:sequence-specific DNA binding"/>
    <property type="evidence" value="ECO:0007669"/>
    <property type="project" value="InterPro"/>
</dbReference>
<sequence length="365" mass="40719">MVEIEELASGLSGTYLMKRLYLSTANIAPSARNDFWSSIIRPIYEISSYDGDTTRLLEGEIWSYSAGPLTIGATSFNQQRYQRDKRLIGLTGLDFHLVQLITVGTLKGDFDGKSVDATVGDIVIIDLARPVRSEATTGRRITTTLPRDVLNRAVAWRDIHGTTLPGRAPATRMIAHFLKGVLDVAHQLTPEEGAATQEAMIKLFAASLNNLAAPPRFGDEAALNHRLKDAIVQYIEQNLSSYNLSITSIQKRFNISRTHLYRLFEPENGISGFIKDKRLNLALRDLTGQPNRSVTAKELAYQYGFESAGAFNRQFRERFGMSAKEMIHEGHLTPMNAGSDFDLHNHIRTRVLTAAQAINNTPHYQ</sequence>
<dbReference type="InterPro" id="IPR009057">
    <property type="entry name" value="Homeodomain-like_sf"/>
</dbReference>
<reference evidence="5 6" key="1">
    <citation type="submission" date="2019-09" db="EMBL/GenBank/DDBJ databases">
        <title>Taxonomic organization of the family Brucellaceae based on a phylogenomic approach.</title>
        <authorList>
            <person name="Leclercq S."/>
            <person name="Cloeckaert A."/>
            <person name="Zygmunt M.S."/>
        </authorList>
    </citation>
    <scope>NUCLEOTIDE SEQUENCE [LARGE SCALE GENOMIC DNA]</scope>
    <source>
        <strain evidence="5 6">TA93</strain>
    </source>
</reference>
<keyword evidence="3" id="KW-0804">Transcription</keyword>
<name>A0A7V8B397_9HYPH</name>
<evidence type="ECO:0000313" key="5">
    <source>
        <dbReference type="EMBL" id="KAB2658094.1"/>
    </source>
</evidence>
<evidence type="ECO:0000259" key="4">
    <source>
        <dbReference type="PROSITE" id="PS01124"/>
    </source>
</evidence>
<keyword evidence="1" id="KW-0805">Transcription regulation</keyword>
<gene>
    <name evidence="5" type="ORF">F9K94_07815</name>
</gene>
<comment type="caution">
    <text evidence="5">The sequence shown here is derived from an EMBL/GenBank/DDBJ whole genome shotgun (WGS) entry which is preliminary data.</text>
</comment>
<dbReference type="Gene3D" id="1.10.10.60">
    <property type="entry name" value="Homeodomain-like"/>
    <property type="match status" value="1"/>
</dbReference>
<dbReference type="AlphaFoldDB" id="A0A7V8B397"/>
<feature type="domain" description="HTH araC/xylS-type" evidence="4">
    <location>
        <begin position="229"/>
        <end position="329"/>
    </location>
</feature>
<protein>
    <submittedName>
        <fullName evidence="5">Helix-turn-helix domain-containing protein</fullName>
    </submittedName>
</protein>
<dbReference type="SMART" id="SM00342">
    <property type="entry name" value="HTH_ARAC"/>
    <property type="match status" value="1"/>
</dbReference>
<proteinExistence type="predicted"/>
<organism evidence="5 6">
    <name type="scientific">Brucella tritici</name>
    <dbReference type="NCBI Taxonomy" id="94626"/>
    <lineage>
        <taxon>Bacteria</taxon>
        <taxon>Pseudomonadati</taxon>
        <taxon>Pseudomonadota</taxon>
        <taxon>Alphaproteobacteria</taxon>
        <taxon>Hyphomicrobiales</taxon>
        <taxon>Brucellaceae</taxon>
        <taxon>Brucella/Ochrobactrum group</taxon>
        <taxon>Brucella</taxon>
    </lineage>
</organism>